<dbReference type="PANTHER" id="PTHR19959">
    <property type="entry name" value="KINESIN LIGHT CHAIN"/>
    <property type="match status" value="1"/>
</dbReference>
<gene>
    <name evidence="2" type="ORF">CC1G_09008</name>
</gene>
<dbReference type="PANTHER" id="PTHR19959:SF119">
    <property type="entry name" value="FUNGAL LIPASE-LIKE DOMAIN-CONTAINING PROTEIN"/>
    <property type="match status" value="1"/>
</dbReference>
<dbReference type="SUPFAM" id="SSF48452">
    <property type="entry name" value="TPR-like"/>
    <property type="match status" value="3"/>
</dbReference>
<dbReference type="OMA" id="THAHLAC"/>
<dbReference type="VEuPathDB" id="FungiDB:CC1G_09008"/>
<dbReference type="EMBL" id="AACS02000007">
    <property type="protein sequence ID" value="EAU90326.2"/>
    <property type="molecule type" value="Genomic_DNA"/>
</dbReference>
<dbReference type="KEGG" id="cci:CC1G_09008"/>
<dbReference type="eggNOG" id="KOG4626">
    <property type="taxonomic scope" value="Eukaryota"/>
</dbReference>
<dbReference type="InterPro" id="IPR011990">
    <property type="entry name" value="TPR-like_helical_dom_sf"/>
</dbReference>
<dbReference type="Pfam" id="PF12770">
    <property type="entry name" value="CHAT"/>
    <property type="match status" value="1"/>
</dbReference>
<comment type="caution">
    <text evidence="2">The sequence shown here is derived from an EMBL/GenBank/DDBJ whole genome shotgun (WGS) entry which is preliminary data.</text>
</comment>
<dbReference type="OrthoDB" id="9991317at2759"/>
<proteinExistence type="predicted"/>
<feature type="domain" description="CHAT" evidence="1">
    <location>
        <begin position="1228"/>
        <end position="1515"/>
    </location>
</feature>
<dbReference type="InterPro" id="IPR024983">
    <property type="entry name" value="CHAT_dom"/>
</dbReference>
<protein>
    <recommendedName>
        <fullName evidence="1">CHAT domain-containing protein</fullName>
    </recommendedName>
</protein>
<dbReference type="GeneID" id="6007950"/>
<evidence type="ECO:0000259" key="1">
    <source>
        <dbReference type="Pfam" id="PF12770"/>
    </source>
</evidence>
<dbReference type="Pfam" id="PF13374">
    <property type="entry name" value="TPR_10"/>
    <property type="match status" value="2"/>
</dbReference>
<keyword evidence="3" id="KW-1185">Reference proteome</keyword>
<dbReference type="InParanoid" id="A8N9H3"/>
<evidence type="ECO:0000313" key="2">
    <source>
        <dbReference type="EMBL" id="EAU90326.2"/>
    </source>
</evidence>
<reference evidence="2 3" key="1">
    <citation type="journal article" date="2010" name="Proc. Natl. Acad. Sci. U.S.A.">
        <title>Insights into evolution of multicellular fungi from the assembled chromosomes of the mushroom Coprinopsis cinerea (Coprinus cinereus).</title>
        <authorList>
            <person name="Stajich J.E."/>
            <person name="Wilke S.K."/>
            <person name="Ahren D."/>
            <person name="Au C.H."/>
            <person name="Birren B.W."/>
            <person name="Borodovsky M."/>
            <person name="Burns C."/>
            <person name="Canback B."/>
            <person name="Casselton L.A."/>
            <person name="Cheng C.K."/>
            <person name="Deng J."/>
            <person name="Dietrich F.S."/>
            <person name="Fargo D.C."/>
            <person name="Farman M.L."/>
            <person name="Gathman A.C."/>
            <person name="Goldberg J."/>
            <person name="Guigo R."/>
            <person name="Hoegger P.J."/>
            <person name="Hooker J.B."/>
            <person name="Huggins A."/>
            <person name="James T.Y."/>
            <person name="Kamada T."/>
            <person name="Kilaru S."/>
            <person name="Kodira C."/>
            <person name="Kues U."/>
            <person name="Kupfer D."/>
            <person name="Kwan H.S."/>
            <person name="Lomsadze A."/>
            <person name="Li W."/>
            <person name="Lilly W.W."/>
            <person name="Ma L.J."/>
            <person name="Mackey A.J."/>
            <person name="Manning G."/>
            <person name="Martin F."/>
            <person name="Muraguchi H."/>
            <person name="Natvig D.O."/>
            <person name="Palmerini H."/>
            <person name="Ramesh M.A."/>
            <person name="Rehmeyer C.J."/>
            <person name="Roe B.A."/>
            <person name="Shenoy N."/>
            <person name="Stanke M."/>
            <person name="Ter-Hovhannisyan V."/>
            <person name="Tunlid A."/>
            <person name="Velagapudi R."/>
            <person name="Vision T.J."/>
            <person name="Zeng Q."/>
            <person name="Zolan M.E."/>
            <person name="Pukkila P.J."/>
        </authorList>
    </citation>
    <scope>NUCLEOTIDE SEQUENCE [LARGE SCALE GENOMIC DNA]</scope>
    <source>
        <strain evidence="3">Okayama-7 / 130 / ATCC MYA-4618 / FGSC 9003</strain>
    </source>
</reference>
<dbReference type="Gene3D" id="1.25.40.10">
    <property type="entry name" value="Tetratricopeptide repeat domain"/>
    <property type="match status" value="3"/>
</dbReference>
<sequence length="1516" mass="168454">MGSPYSDSKIEAIEKDDTGRPWDVGRAMIEDAKDNMATESLETAISLLRQVMRNEDDGTSRAIAERGLVKALLTRFAHRGWFDDMYECDQLLDKCEQEQIELLKQPRRVGDKAALEVYPDSIHQALDLIASCRRSIDTEKLETAIQASQDALSSPSPEVSDFQRADLVLRVGNALVLTYLASGSAGSLDRAAGCFQEARGLCNNKDPLKLNALLGLQLVGMIKFTECEQQRKAEGLDEKTHFRRAVAAEDGKGLDAFILGSRLIHGPQLETGISLLRLSLELRPPLHPLRHHSLNNLGDALTIRFKYTGNIEDLNESIALSQEALSLTPPPHPGRPTTLIGLANGFLTRFMRAGDIHNLEASISHYREALSLQPEGHPGRILSLKNLGTSLSILFRHQGGVEILEECIAYRRETLALRPEGHPARPDALDDLSVSLALRFQLTGNFQDLDNSISYGQEAFLHRPRGHPHRSSSLTNLANSVLLRYQSKSSFEDLEKCIGYHRESLLLSPKGHPDRSLSLSNLAESLRIRFMERGQIEDLEECVRCNQEALALRPSGHPKRPSSLDSLGTSLLERFRHKGDHDDLEKSILYGQEALTLKPKGHVDRFSPLSNLASALATRFQHKGNRTDLEESITYEQEALASMPTGHPRRYEVLHNLANSISTRFEHEGIFNDLDDVVRYRREALESLSASRHTARSQLLDSLASSLSIRFKHSGNSSDLEESIVYHRAALSLRPTGHPERSSSLSNLAVSLSNRFQHKGDFQDLEECVTCHREALALRSEGHSEYSESLNCLANALSLRFEYTRDIRDIEESIRYFREASGFYPDKHPFHPACVNNLANALTTRFKNKQDVGDLEESITSLRTVLKSIGDIHPFRPLLLSTLGLAARQRFDVLHNVDDLQEAISSNEQALSAIPDNHPNHMILTHNLAGAMLRKYETTKATDDLDRVFNLFETASRSKTGPLLAQLKNAIGCATCGRQFHRPNTAFQAYRHAMSLFPLLASLDMTLQQRQSVLLHTRGLVRDAAQYAIEQEVPELAVTFLSSGRSVFWSQALQTRVTFDRLEGSHPLFASELRSVTRRLEAATHQLLQDVGGFEKATVSFSSSLPHTLAEERDKLLRKIREIPEFRDFLLPPTFDSLKLASKNGPLVFLNESRYGCHALILQRSGALHSLALSVDAKQVVAWRNAIDRLAGGHVIPAESLKAVEGSTERALLGRSSRRTSDDDFRILLQVLWTKVVQPVVQALDLKKVDSPSERIWWCPAGLFAFLPIHGSGLYSKQNHALDCLFHYAISSYCSSPQDLLSPPPAPISDFQMLAIIEPEILGPGVSSLPSTLVELEKIKSRIPKMEQLVTRVSSKDEATTPDTVLGDIAKSSIVHFGCHGTQNPGNPLESRLLLKGGEIMMSTIINKCQSSTAALAYLSACETAMGDDARPDESLSLAATMMFAGFRSVVGTMWAIHDEDGPIVADVFYSHLFRHGAGSPPNVTDAAYGLHLATRELRDQGVSFHRWVPFVHFGL</sequence>
<dbReference type="RefSeq" id="XP_001831479.2">
    <property type="nucleotide sequence ID" value="XM_001831427.2"/>
</dbReference>
<organism evidence="2 3">
    <name type="scientific">Coprinopsis cinerea (strain Okayama-7 / 130 / ATCC MYA-4618 / FGSC 9003)</name>
    <name type="common">Inky cap fungus</name>
    <name type="synonym">Hormographiella aspergillata</name>
    <dbReference type="NCBI Taxonomy" id="240176"/>
    <lineage>
        <taxon>Eukaryota</taxon>
        <taxon>Fungi</taxon>
        <taxon>Dikarya</taxon>
        <taxon>Basidiomycota</taxon>
        <taxon>Agaricomycotina</taxon>
        <taxon>Agaricomycetes</taxon>
        <taxon>Agaricomycetidae</taxon>
        <taxon>Agaricales</taxon>
        <taxon>Agaricineae</taxon>
        <taxon>Psathyrellaceae</taxon>
        <taxon>Coprinopsis</taxon>
    </lineage>
</organism>
<dbReference type="Proteomes" id="UP000001861">
    <property type="component" value="Unassembled WGS sequence"/>
</dbReference>
<name>A8N9H3_COPC7</name>
<dbReference type="HOGENOM" id="CLU_001305_0_3_1"/>
<evidence type="ECO:0000313" key="3">
    <source>
        <dbReference type="Proteomes" id="UP000001861"/>
    </source>
</evidence>
<accession>A8N9H3</accession>